<dbReference type="GO" id="GO:0031965">
    <property type="term" value="C:nuclear membrane"/>
    <property type="evidence" value="ECO:0007669"/>
    <property type="project" value="TreeGrafter"/>
</dbReference>
<dbReference type="GO" id="GO:0009566">
    <property type="term" value="P:fertilization"/>
    <property type="evidence" value="ECO:0007669"/>
    <property type="project" value="TreeGrafter"/>
</dbReference>
<dbReference type="Pfam" id="PF17734">
    <property type="entry name" value="Spt46"/>
    <property type="match status" value="1"/>
</dbReference>
<evidence type="ECO:0000313" key="1">
    <source>
        <dbReference type="EMBL" id="NWI64324.1"/>
    </source>
</evidence>
<name>A0A851D891_TODME</name>
<dbReference type="AlphaFoldDB" id="A0A851D891"/>
<evidence type="ECO:0000313" key="2">
    <source>
        <dbReference type="Proteomes" id="UP000660247"/>
    </source>
</evidence>
<accession>A0A851D891</accession>
<protein>
    <submittedName>
        <fullName evidence="1">SPT46 protein</fullName>
    </submittedName>
</protein>
<dbReference type="PANTHER" id="PTHR33517">
    <property type="entry name" value="PROTEIN FAM170B-RELATED"/>
    <property type="match status" value="1"/>
</dbReference>
<dbReference type="OrthoDB" id="8898641at2759"/>
<comment type="caution">
    <text evidence="1">The sequence shown here is derived from an EMBL/GenBank/DDBJ whole genome shotgun (WGS) entry which is preliminary data.</text>
</comment>
<feature type="non-terminal residue" evidence="1">
    <location>
        <position position="80"/>
    </location>
</feature>
<gene>
    <name evidence="1" type="primary">Spata46</name>
    <name evidence="1" type="ORF">TODMEX_R04876</name>
</gene>
<organism evidence="1 2">
    <name type="scientific">Todus mexicanus</name>
    <name type="common">Puerto Rican tody</name>
    <dbReference type="NCBI Taxonomy" id="135184"/>
    <lineage>
        <taxon>Eukaryota</taxon>
        <taxon>Metazoa</taxon>
        <taxon>Chordata</taxon>
        <taxon>Craniata</taxon>
        <taxon>Vertebrata</taxon>
        <taxon>Euteleostomi</taxon>
        <taxon>Archelosauria</taxon>
        <taxon>Archosauria</taxon>
        <taxon>Dinosauria</taxon>
        <taxon>Saurischia</taxon>
        <taxon>Theropoda</taxon>
        <taxon>Coelurosauria</taxon>
        <taxon>Aves</taxon>
        <taxon>Neognathae</taxon>
        <taxon>Neoaves</taxon>
        <taxon>Telluraves</taxon>
        <taxon>Coraciimorphae</taxon>
        <taxon>Coraciiformes</taxon>
        <taxon>Todidae</taxon>
        <taxon>Todus</taxon>
    </lineage>
</organism>
<proteinExistence type="predicted"/>
<sequence length="80" mass="9282">AVSKVSITVRDILAASQWQPVTQGGYQCRSCCRIFPTLWSLKNHIQHSPWEGYSCKVFYRTLKVLREKEQKEQEVAALRV</sequence>
<dbReference type="Proteomes" id="UP000660247">
    <property type="component" value="Unassembled WGS sequence"/>
</dbReference>
<feature type="non-terminal residue" evidence="1">
    <location>
        <position position="1"/>
    </location>
</feature>
<dbReference type="PANTHER" id="PTHR33517:SF4">
    <property type="entry name" value="SPERMATOGENESIS-ASSOCIATED PROTEIN 46"/>
    <property type="match status" value="1"/>
</dbReference>
<dbReference type="EMBL" id="WEIS01025922">
    <property type="protein sequence ID" value="NWI64324.1"/>
    <property type="molecule type" value="Genomic_DNA"/>
</dbReference>
<dbReference type="InterPro" id="IPR040879">
    <property type="entry name" value="Spt46-like"/>
</dbReference>
<reference evidence="1" key="1">
    <citation type="submission" date="2019-10" db="EMBL/GenBank/DDBJ databases">
        <title>Bird 10,000 Genomes (B10K) Project - Family phase.</title>
        <authorList>
            <person name="Zhang G."/>
        </authorList>
    </citation>
    <scope>NUCLEOTIDE SEQUENCE</scope>
    <source>
        <strain evidence="1">B10K-DU-002-69</strain>
        <tissue evidence="1">Muscle</tissue>
    </source>
</reference>
<keyword evidence="2" id="KW-1185">Reference proteome</keyword>